<dbReference type="EMBL" id="JAVLVU010000001">
    <property type="protein sequence ID" value="MDT3401382.1"/>
    <property type="molecule type" value="Genomic_DNA"/>
</dbReference>
<dbReference type="Gene3D" id="1.50.10.20">
    <property type="match status" value="1"/>
</dbReference>
<gene>
    <name evidence="2" type="ORF">QE417_000454</name>
</gene>
<sequence length="385" mass="44074">MKYFKYLLLFVLSISPAAALIAQSMELSIDPKPFAESANHWYGIADKHNVINPLPGKPQYKPTDITGIGDNILLFQKTNGGWPKNYDVFAILNTAQQDSLKAVKSTLNTTFDNNTTFTHIYALAQIFEVTRDEKYKKAILKGLDYILSAQYLNGGWPQYYPLENNYSRHITFNDGVFTGIMEVLQKAATRKKPFDFLDDKYQHKVSEAFAKALACIEKCQIKDNGIPTAWCQQHDEVTFLPVWGRKFEPPAICNKESADLVLFLMQIDNPDSTLINVIKNAVQWFRESAIGNTIVKEIPAPPLQTAVRVSTTDKIVVNDATAPLIWTRYYELKTHKPLFCNRDSKFVYTLAEVDRERRDGYAWYTYNPQKVLNKYAAWQKKNNIN</sequence>
<proteinExistence type="predicted"/>
<protein>
    <submittedName>
        <fullName evidence="2">PelA/Pel-15E family pectate lyase</fullName>
    </submittedName>
</protein>
<comment type="caution">
    <text evidence="2">The sequence shown here is derived from an EMBL/GenBank/DDBJ whole genome shotgun (WGS) entry which is preliminary data.</text>
</comment>
<dbReference type="GO" id="GO:0016829">
    <property type="term" value="F:lyase activity"/>
    <property type="evidence" value="ECO:0007669"/>
    <property type="project" value="UniProtKB-KW"/>
</dbReference>
<keyword evidence="2" id="KW-0456">Lyase</keyword>
<keyword evidence="3" id="KW-1185">Reference proteome</keyword>
<name>A0ABU3GNP6_9SPHI</name>
<keyword evidence="1" id="KW-0732">Signal</keyword>
<dbReference type="RefSeq" id="WP_311947249.1">
    <property type="nucleotide sequence ID" value="NZ_JAVLVU010000001.1"/>
</dbReference>
<dbReference type="SUPFAM" id="SSF81853">
    <property type="entry name" value="Family 10 polysaccharide lyase"/>
    <property type="match status" value="1"/>
</dbReference>
<evidence type="ECO:0000313" key="3">
    <source>
        <dbReference type="Proteomes" id="UP001258315"/>
    </source>
</evidence>
<feature type="signal peptide" evidence="1">
    <location>
        <begin position="1"/>
        <end position="19"/>
    </location>
</feature>
<accession>A0ABU3GNP6</accession>
<dbReference type="Pfam" id="PF09492">
    <property type="entry name" value="Pec_lyase"/>
    <property type="match status" value="1"/>
</dbReference>
<organism evidence="2 3">
    <name type="scientific">Mucilaginibacter terrae</name>
    <dbReference type="NCBI Taxonomy" id="1955052"/>
    <lineage>
        <taxon>Bacteria</taxon>
        <taxon>Pseudomonadati</taxon>
        <taxon>Bacteroidota</taxon>
        <taxon>Sphingobacteriia</taxon>
        <taxon>Sphingobacteriales</taxon>
        <taxon>Sphingobacteriaceae</taxon>
        <taxon>Mucilaginibacter</taxon>
    </lineage>
</organism>
<evidence type="ECO:0000256" key="1">
    <source>
        <dbReference type="SAM" id="SignalP"/>
    </source>
</evidence>
<dbReference type="NCBIfam" id="TIGR02474">
    <property type="entry name" value="pec_lyase"/>
    <property type="match status" value="1"/>
</dbReference>
<dbReference type="Proteomes" id="UP001258315">
    <property type="component" value="Unassembled WGS sequence"/>
</dbReference>
<reference evidence="3" key="1">
    <citation type="submission" date="2023-07" db="EMBL/GenBank/DDBJ databases">
        <title>Functional and genomic diversity of the sorghum phyllosphere microbiome.</title>
        <authorList>
            <person name="Shade A."/>
        </authorList>
    </citation>
    <scope>NUCLEOTIDE SEQUENCE [LARGE SCALE GENOMIC DNA]</scope>
    <source>
        <strain evidence="3">SORGH_AS_0422</strain>
    </source>
</reference>
<dbReference type="InterPro" id="IPR012669">
    <property type="entry name" value="Pectate_lyase"/>
</dbReference>
<feature type="chain" id="PRO_5047062661" evidence="1">
    <location>
        <begin position="20"/>
        <end position="385"/>
    </location>
</feature>
<evidence type="ECO:0000313" key="2">
    <source>
        <dbReference type="EMBL" id="MDT3401382.1"/>
    </source>
</evidence>